<evidence type="ECO:0000256" key="1">
    <source>
        <dbReference type="ARBA" id="ARBA00004571"/>
    </source>
</evidence>
<sequence>MYISTPRSNLLVRFMSVFLLWFSFSAFSEIDQTGKQKVTVIAKNETLESVFKQIEKQTGLRFMYSTDAVNVNEIVSVEFEKMMLDDVLRETLGRRGIRWVYRQHIVSLISLDTQFTTKHSTSDKYVNVSGKIIDNKGNPIPGATILIKGSNKGTKSDSDGSFLLVGVSDNSMLIVRHIGFGYKEVEVTQKTLIIRLDELPGVLDETVVVGYGIITPRFNTGNVISIKSDEIARSPVSDPLLALQGKVPGMVITQTTGLSGGQVKVQIRGQNSLKNGTIPLFIVDGVPYQPVVSAPVGGTYGALGTVISALNFINPRDIESIDVLKDADATSIYGARGANGVVLITTKKGRIGETKIDVSLNRGLQNLPRKRKLLDTQQYLDMRREAFRNDDMAPSLQNAPDLILWDTASYVDWQKELLGRTASYTDGQLSFSGGVSSVQYLLGGNFHRETTIFPGDFSSNRGGVHFNITGNSPDQRLRASITGNYTIDKTNFPGFDFATKISLPPNAPSGYNLDGTLNWANSTWDNPYAQLMTNMVDGKVNNLVGNIDLSYRVIEGLVLKANLGYTETRNNTFSAYLIAGLPPEQASTATASGAYTDVKSTNWITEPQLTFHRSLGKSQINILLGATLLGSSSDGKLLYTDGILQDALVRYPGAAKSYTISGIGRKYKYLAFFGRFGYNLRDKYIINFTLRRDGSSRFGPRNQFSNFGSLGIGWLFSEESLIKENFSILSFGKLRGSYGITGNDQIGDYQYLDQYKFVENLYQGEKGLRVQGLYNPDFAWERTRKTEIALELGFLKDKILINSSYYNNYSNNQLLSYDVPIISGASTLTGNLPIAIRNSGIELVLTSQNVKSQKIEWATSINFSRSRNKLVTDYQNILGTKRIGRPLSEILTYKSLGVNEETGAYQFANSEGKPVDAIDADGGYSLINPAIDFFGGIQNNIKIKQFQIDVFFQFTKQVGRNSEYDPNWIPGEIRNQPQSIVNRWRKPGDVAVFQKVSQNLALYDNYAFWVRASNSGYADASFLRCKNVMLSWLMPEKLLNNLHLKMCRIYIQGQNLFTITKYKGWDPETQSVDVIPPLRVLNAGFQMSF</sequence>
<evidence type="ECO:0000256" key="7">
    <source>
        <dbReference type="PROSITE-ProRule" id="PRU01360"/>
    </source>
</evidence>
<protein>
    <submittedName>
        <fullName evidence="9">TonB-dependent receptor plug</fullName>
    </submittedName>
</protein>
<evidence type="ECO:0000313" key="10">
    <source>
        <dbReference type="Proteomes" id="UP000002215"/>
    </source>
</evidence>
<dbReference type="InterPro" id="IPR037066">
    <property type="entry name" value="Plug_dom_sf"/>
</dbReference>
<dbReference type="OrthoDB" id="9768177at2"/>
<dbReference type="InterPro" id="IPR036942">
    <property type="entry name" value="Beta-barrel_TonB_sf"/>
</dbReference>
<dbReference type="KEGG" id="cpi:Cpin_0043"/>
<dbReference type="Gene3D" id="2.170.130.10">
    <property type="entry name" value="TonB-dependent receptor, plug domain"/>
    <property type="match status" value="1"/>
</dbReference>
<dbReference type="NCBIfam" id="TIGR04057">
    <property type="entry name" value="SusC_RagA_signa"/>
    <property type="match status" value="1"/>
</dbReference>
<evidence type="ECO:0000256" key="3">
    <source>
        <dbReference type="ARBA" id="ARBA00022452"/>
    </source>
</evidence>
<evidence type="ECO:0000256" key="2">
    <source>
        <dbReference type="ARBA" id="ARBA00022448"/>
    </source>
</evidence>
<dbReference type="AlphaFoldDB" id="A0A979FYN8"/>
<dbReference type="PROSITE" id="PS52016">
    <property type="entry name" value="TONB_DEPENDENT_REC_3"/>
    <property type="match status" value="1"/>
</dbReference>
<dbReference type="Proteomes" id="UP000002215">
    <property type="component" value="Chromosome"/>
</dbReference>
<keyword evidence="2 7" id="KW-0813">Transport</keyword>
<dbReference type="InterPro" id="IPR023997">
    <property type="entry name" value="TonB-dep_OMP_SusC/RagA_CS"/>
</dbReference>
<keyword evidence="4 7" id="KW-0812">Transmembrane</keyword>
<comment type="subcellular location">
    <subcellularLocation>
        <location evidence="1 7">Cell outer membrane</location>
        <topology evidence="1 7">Multi-pass membrane protein</topology>
    </subcellularLocation>
</comment>
<organism evidence="9 10">
    <name type="scientific">Chitinophaga pinensis (strain ATCC 43595 / DSM 2588 / LMG 13176 / NBRC 15968 / NCIMB 11800 / UQM 2034)</name>
    <dbReference type="NCBI Taxonomy" id="485918"/>
    <lineage>
        <taxon>Bacteria</taxon>
        <taxon>Pseudomonadati</taxon>
        <taxon>Bacteroidota</taxon>
        <taxon>Chitinophagia</taxon>
        <taxon>Chitinophagales</taxon>
        <taxon>Chitinophagaceae</taxon>
        <taxon>Chitinophaga</taxon>
    </lineage>
</organism>
<reference evidence="10" key="1">
    <citation type="submission" date="2009-08" db="EMBL/GenBank/DDBJ databases">
        <title>The complete genome of Chitinophaga pinensis DSM 2588.</title>
        <authorList>
            <consortium name="US DOE Joint Genome Institute (JGI-PGF)"/>
            <person name="Lucas S."/>
            <person name="Copeland A."/>
            <person name="Lapidus A."/>
            <person name="Glavina del Rio T."/>
            <person name="Dalin E."/>
            <person name="Tice H."/>
            <person name="Bruce D."/>
            <person name="Goodwin L."/>
            <person name="Pitluck S."/>
            <person name="Kyrpides N."/>
            <person name="Mavromatis K."/>
            <person name="Ivanova N."/>
            <person name="Mikhailova N."/>
            <person name="Sims D."/>
            <person name="Meinche L."/>
            <person name="Brettin T."/>
            <person name="Detter J.C."/>
            <person name="Han C."/>
            <person name="Larimer F."/>
            <person name="Land M."/>
            <person name="Hauser L."/>
            <person name="Markowitz V."/>
            <person name="Cheng J.-F."/>
            <person name="Hugenholtz P."/>
            <person name="Woyke T."/>
            <person name="Wu D."/>
            <person name="Spring S."/>
            <person name="Klenk H.-P."/>
            <person name="Eisen J.A."/>
        </authorList>
    </citation>
    <scope>NUCLEOTIDE SEQUENCE [LARGE SCALE GENOMIC DNA]</scope>
    <source>
        <strain evidence="10">ATCC 43595 / DSM 2588 / LMG 13176 / NBRC 15968 / NCIMB 11800 / UQM 2034</strain>
    </source>
</reference>
<dbReference type="NCBIfam" id="TIGR04056">
    <property type="entry name" value="OMP_RagA_SusC"/>
    <property type="match status" value="1"/>
</dbReference>
<reference evidence="9 10" key="2">
    <citation type="journal article" date="2010" name="Stand. Genomic Sci.">
        <title>Complete genome sequence of Chitinophaga pinensis type strain (UQM 2034).</title>
        <authorList>
            <person name="Glavina Del Rio T."/>
            <person name="Abt B."/>
            <person name="Spring S."/>
            <person name="Lapidus A."/>
            <person name="Nolan M."/>
            <person name="Tice H."/>
            <person name="Copeland A."/>
            <person name="Cheng J.F."/>
            <person name="Chen F."/>
            <person name="Bruce D."/>
            <person name="Goodwin L."/>
            <person name="Pitluck S."/>
            <person name="Ivanova N."/>
            <person name="Mavromatis K."/>
            <person name="Mikhailova N."/>
            <person name="Pati A."/>
            <person name="Chen A."/>
            <person name="Palaniappan K."/>
            <person name="Land M."/>
            <person name="Hauser L."/>
            <person name="Chang Y.J."/>
            <person name="Jeffries C.D."/>
            <person name="Chain P."/>
            <person name="Saunders E."/>
            <person name="Detter J.C."/>
            <person name="Brettin T."/>
            <person name="Rohde M."/>
            <person name="Goker M."/>
            <person name="Bristow J."/>
            <person name="Eisen J.A."/>
            <person name="Markowitz V."/>
            <person name="Hugenholtz P."/>
            <person name="Kyrpides N.C."/>
            <person name="Klenk H.P."/>
            <person name="Lucas S."/>
        </authorList>
    </citation>
    <scope>NUCLEOTIDE SEQUENCE [LARGE SCALE GENOMIC DNA]</scope>
    <source>
        <strain evidence="10">ATCC 43595 / DSM 2588 / LMG 13176 / NBRC 15968 / NCIMB 11800 / UQM 2034</strain>
    </source>
</reference>
<gene>
    <name evidence="9" type="ordered locus">Cpin_0043</name>
</gene>
<evidence type="ECO:0000256" key="4">
    <source>
        <dbReference type="ARBA" id="ARBA00022692"/>
    </source>
</evidence>
<keyword evidence="9" id="KW-0675">Receptor</keyword>
<dbReference type="Gene3D" id="2.60.40.1120">
    <property type="entry name" value="Carboxypeptidase-like, regulatory domain"/>
    <property type="match status" value="1"/>
</dbReference>
<dbReference type="InterPro" id="IPR039426">
    <property type="entry name" value="TonB-dep_rcpt-like"/>
</dbReference>
<dbReference type="InterPro" id="IPR008969">
    <property type="entry name" value="CarboxyPept-like_regulatory"/>
</dbReference>
<dbReference type="SUPFAM" id="SSF49464">
    <property type="entry name" value="Carboxypeptidase regulatory domain-like"/>
    <property type="match status" value="1"/>
</dbReference>
<comment type="similarity">
    <text evidence="7">Belongs to the TonB-dependent receptor family.</text>
</comment>
<evidence type="ECO:0000313" key="9">
    <source>
        <dbReference type="EMBL" id="ACU57549.1"/>
    </source>
</evidence>
<proteinExistence type="inferred from homology"/>
<dbReference type="SUPFAM" id="SSF56935">
    <property type="entry name" value="Porins"/>
    <property type="match status" value="1"/>
</dbReference>
<dbReference type="Pfam" id="PF13715">
    <property type="entry name" value="CarbopepD_reg_2"/>
    <property type="match status" value="1"/>
</dbReference>
<feature type="domain" description="TonB-dependent receptor plug" evidence="8">
    <location>
        <begin position="219"/>
        <end position="341"/>
    </location>
</feature>
<evidence type="ECO:0000259" key="8">
    <source>
        <dbReference type="Pfam" id="PF07715"/>
    </source>
</evidence>
<dbReference type="Gene3D" id="2.40.170.20">
    <property type="entry name" value="TonB-dependent receptor, beta-barrel domain"/>
    <property type="match status" value="1"/>
</dbReference>
<name>A0A979FYN8_CHIPD</name>
<evidence type="ECO:0000256" key="5">
    <source>
        <dbReference type="ARBA" id="ARBA00023136"/>
    </source>
</evidence>
<keyword evidence="5 7" id="KW-0472">Membrane</keyword>
<evidence type="ECO:0000256" key="6">
    <source>
        <dbReference type="ARBA" id="ARBA00023237"/>
    </source>
</evidence>
<dbReference type="GO" id="GO:0009279">
    <property type="term" value="C:cell outer membrane"/>
    <property type="evidence" value="ECO:0007669"/>
    <property type="project" value="UniProtKB-SubCell"/>
</dbReference>
<dbReference type="InterPro" id="IPR012910">
    <property type="entry name" value="Plug_dom"/>
</dbReference>
<keyword evidence="6 7" id="KW-0998">Cell outer membrane</keyword>
<dbReference type="InterPro" id="IPR023996">
    <property type="entry name" value="TonB-dep_OMP_SusC/RagA"/>
</dbReference>
<accession>A0A979FYN8</accession>
<dbReference type="EMBL" id="CP001699">
    <property type="protein sequence ID" value="ACU57549.1"/>
    <property type="molecule type" value="Genomic_DNA"/>
</dbReference>
<keyword evidence="3 7" id="KW-1134">Transmembrane beta strand</keyword>
<dbReference type="Pfam" id="PF07715">
    <property type="entry name" value="Plug"/>
    <property type="match status" value="1"/>
</dbReference>